<dbReference type="Gramene" id="RZC59653">
    <property type="protein sequence ID" value="RZC59653"/>
    <property type="gene ID" value="C5167_006948"/>
</dbReference>
<dbReference type="EMBL" id="CM010718">
    <property type="protein sequence ID" value="RZC59653.1"/>
    <property type="molecule type" value="Genomic_DNA"/>
</dbReference>
<proteinExistence type="predicted"/>
<dbReference type="AlphaFoldDB" id="A0A4Y7JEZ0"/>
<gene>
    <name evidence="1" type="ORF">C5167_006948</name>
</gene>
<reference evidence="1 2" key="1">
    <citation type="journal article" date="2018" name="Science">
        <title>The opium poppy genome and morphinan production.</title>
        <authorList>
            <person name="Guo L."/>
            <person name="Winzer T."/>
            <person name="Yang X."/>
            <person name="Li Y."/>
            <person name="Ning Z."/>
            <person name="He Z."/>
            <person name="Teodor R."/>
            <person name="Lu Y."/>
            <person name="Bowser T.A."/>
            <person name="Graham I.A."/>
            <person name="Ye K."/>
        </authorList>
    </citation>
    <scope>NUCLEOTIDE SEQUENCE [LARGE SCALE GENOMIC DNA]</scope>
    <source>
        <strain evidence="2">cv. HN1</strain>
        <tissue evidence="1">Leaves</tissue>
    </source>
</reference>
<dbReference type="Proteomes" id="UP000316621">
    <property type="component" value="Chromosome 4"/>
</dbReference>
<keyword evidence="2" id="KW-1185">Reference proteome</keyword>
<accession>A0A4Y7JEZ0</accession>
<evidence type="ECO:0000313" key="2">
    <source>
        <dbReference type="Proteomes" id="UP000316621"/>
    </source>
</evidence>
<evidence type="ECO:0000313" key="1">
    <source>
        <dbReference type="EMBL" id="RZC59653.1"/>
    </source>
</evidence>
<name>A0A4Y7JEZ0_PAPSO</name>
<sequence length="90" mass="10943">MKQVIGDYCAWRLVFNFIYSTWRLEVLCSLYQSFSLYRRKARNPREPLTYRSRERCLQLHIVETEKGTKESQLSRTMQLWGIELYIFTVP</sequence>
<protein>
    <submittedName>
        <fullName evidence="1">Uncharacterized protein</fullName>
    </submittedName>
</protein>
<organism evidence="1 2">
    <name type="scientific">Papaver somniferum</name>
    <name type="common">Opium poppy</name>
    <dbReference type="NCBI Taxonomy" id="3469"/>
    <lineage>
        <taxon>Eukaryota</taxon>
        <taxon>Viridiplantae</taxon>
        <taxon>Streptophyta</taxon>
        <taxon>Embryophyta</taxon>
        <taxon>Tracheophyta</taxon>
        <taxon>Spermatophyta</taxon>
        <taxon>Magnoliopsida</taxon>
        <taxon>Ranunculales</taxon>
        <taxon>Papaveraceae</taxon>
        <taxon>Papaveroideae</taxon>
        <taxon>Papaver</taxon>
    </lineage>
</organism>